<comment type="caution">
    <text evidence="2">The sequence shown here is derived from an EMBL/GenBank/DDBJ whole genome shotgun (WGS) entry which is preliminary data.</text>
</comment>
<dbReference type="PANTHER" id="PTHR35458:SF8">
    <property type="entry name" value="SLR0650 PROTEIN"/>
    <property type="match status" value="1"/>
</dbReference>
<dbReference type="CDD" id="cd10911">
    <property type="entry name" value="PIN_LabA"/>
    <property type="match status" value="1"/>
</dbReference>
<evidence type="ECO:0000313" key="2">
    <source>
        <dbReference type="EMBL" id="OGZ62224.1"/>
    </source>
</evidence>
<feature type="domain" description="NYN" evidence="1">
    <location>
        <begin position="11"/>
        <end position="159"/>
    </location>
</feature>
<protein>
    <recommendedName>
        <fullName evidence="1">NYN domain-containing protein</fullName>
    </recommendedName>
</protein>
<dbReference type="EMBL" id="MHOK01000005">
    <property type="protein sequence ID" value="OGZ62224.1"/>
    <property type="molecule type" value="Genomic_DNA"/>
</dbReference>
<accession>A0A1G2HI97</accession>
<sequence>MVEPITYPAQRVAVLIDVQNFYHSAKNIYKRRVNFKEILKHAVQDRQLIRAYAYVVSTESGEEKDFFEVLKGMGIEIRVKDLQIYYGGLKKADWDVGVVIDAVRLCSYADVIILMSGDGDFIPLVEYLKNKGVQTEVLAFGRSASAKLKESADYFIDLDEAPDRFLLKKKL</sequence>
<dbReference type="GO" id="GO:0004540">
    <property type="term" value="F:RNA nuclease activity"/>
    <property type="evidence" value="ECO:0007669"/>
    <property type="project" value="InterPro"/>
</dbReference>
<dbReference type="AlphaFoldDB" id="A0A1G2HI97"/>
<organism evidence="2 3">
    <name type="scientific">Candidatus Spechtbacteria bacterium RIFCSPLOWO2_12_FULL_38_22</name>
    <dbReference type="NCBI Taxonomy" id="1802165"/>
    <lineage>
        <taxon>Bacteria</taxon>
        <taxon>Candidatus Spechtiibacteriota</taxon>
    </lineage>
</organism>
<dbReference type="Proteomes" id="UP000176770">
    <property type="component" value="Unassembled WGS sequence"/>
</dbReference>
<dbReference type="STRING" id="1802165.A3F94_02765"/>
<dbReference type="Pfam" id="PF01936">
    <property type="entry name" value="NYN"/>
    <property type="match status" value="1"/>
</dbReference>
<gene>
    <name evidence="2" type="ORF">A3F94_02765</name>
</gene>
<reference evidence="2 3" key="1">
    <citation type="journal article" date="2016" name="Nat. Commun.">
        <title>Thousands of microbial genomes shed light on interconnected biogeochemical processes in an aquifer system.</title>
        <authorList>
            <person name="Anantharaman K."/>
            <person name="Brown C.T."/>
            <person name="Hug L.A."/>
            <person name="Sharon I."/>
            <person name="Castelle C.J."/>
            <person name="Probst A.J."/>
            <person name="Thomas B.C."/>
            <person name="Singh A."/>
            <person name="Wilkins M.J."/>
            <person name="Karaoz U."/>
            <person name="Brodie E.L."/>
            <person name="Williams K.H."/>
            <person name="Hubbard S.S."/>
            <person name="Banfield J.F."/>
        </authorList>
    </citation>
    <scope>NUCLEOTIDE SEQUENCE [LARGE SCALE GENOMIC DNA]</scope>
</reference>
<name>A0A1G2HI97_9BACT</name>
<dbReference type="InterPro" id="IPR021139">
    <property type="entry name" value="NYN"/>
</dbReference>
<dbReference type="PANTHER" id="PTHR35458">
    <property type="entry name" value="SLR0755 PROTEIN"/>
    <property type="match status" value="1"/>
</dbReference>
<dbReference type="Gene3D" id="3.40.50.1010">
    <property type="entry name" value="5'-nuclease"/>
    <property type="match status" value="1"/>
</dbReference>
<evidence type="ECO:0000313" key="3">
    <source>
        <dbReference type="Proteomes" id="UP000176770"/>
    </source>
</evidence>
<proteinExistence type="predicted"/>
<evidence type="ECO:0000259" key="1">
    <source>
        <dbReference type="Pfam" id="PF01936"/>
    </source>
</evidence>
<dbReference type="InterPro" id="IPR047140">
    <property type="entry name" value="LabA"/>
</dbReference>